<dbReference type="EMBL" id="CP013344">
    <property type="protein sequence ID" value="AMU88865.1"/>
    <property type="molecule type" value="Genomic_DNA"/>
</dbReference>
<proteinExistence type="predicted"/>
<dbReference type="RefSeq" id="WP_054728275.1">
    <property type="nucleotide sequence ID" value="NZ_CP009429.1"/>
</dbReference>
<name>A0AAC9AUT9_SPHMC</name>
<dbReference type="Gene3D" id="3.60.21.70">
    <property type="entry name" value="PhoD-like phosphatase"/>
    <property type="match status" value="1"/>
</dbReference>
<dbReference type="InterPro" id="IPR006311">
    <property type="entry name" value="TAT_signal"/>
</dbReference>
<reference evidence="3 4" key="2">
    <citation type="journal article" date="2016" name="Genome Announc.">
        <title>Complete Genome Sequence of Sphingopyxis macrogoltabida Strain 203N (NBRC 111659), a Polyethylene Glycol Degrader.</title>
        <authorList>
            <person name="Ohtsubo Y."/>
            <person name="Nonoyama S."/>
            <person name="Nagata Y."/>
            <person name="Numata M."/>
            <person name="Tsuchikane K."/>
            <person name="Hosoyama A."/>
            <person name="Yamazoe A."/>
            <person name="Tsuda M."/>
            <person name="Fujita N."/>
            <person name="Kawai F."/>
        </authorList>
    </citation>
    <scope>NUCLEOTIDE SEQUENCE [LARGE SCALE GENOMIC DNA]</scope>
    <source>
        <strain evidence="3 4">203N</strain>
    </source>
</reference>
<feature type="domain" description="PhoD-like phosphatase metallophosphatase" evidence="1">
    <location>
        <begin position="136"/>
        <end position="359"/>
    </location>
</feature>
<protein>
    <recommendedName>
        <fullName evidence="5">Phosphodiesterase</fullName>
    </recommendedName>
</protein>
<sequence>MMMERRKLLWGTGTLALLAALPRRLYAAAIGYPRLLDGPMIGATSPGSFTVWSRASGAFGVAVEYATRRDFSDAKTTAAVAATQENDLCTAIEVRGLQPDTEYHYRIKTDGIDDRNLPLPFRTRTAPDRPRPIRIAFGSCARVQLYPEQPVFEAVAAMEPDLFLWLGDNIYADSDSETAYSALYSRQRNVSALVPLLRSVPQLAIWDDHDFGYNNSDRHNVVKEMTHRLFRRWWANPPGGTADTPGIFFRHSFGPVDIFMLDGRYHRDPPDHPDGPAKTMLGAGQKAWLKRELKASKAVFKILVSGTGWTLAEKDGDSWANYLHERDEILDFIRDEKIAGCLGISGDVHQGEVNCVPWSDKGGYDFYDLVSSGLAQYLAPKFVDQHPEVRLRQPFVRSANFGLLEFHFDPEPRVELSIRDVIGAPASGKPVVLRAADLVNGKQSWRAAIDPDELERRERALRGGSYYGGE</sequence>
<dbReference type="CDD" id="cd07389">
    <property type="entry name" value="MPP_PhoD"/>
    <property type="match status" value="1"/>
</dbReference>
<dbReference type="PANTHER" id="PTHR33987:SF1">
    <property type="entry name" value="CALCINEURIN-LIKE METALLO-PHOSPHOESTERASE SUPERFAMILY PROTEIN"/>
    <property type="match status" value="1"/>
</dbReference>
<dbReference type="InterPro" id="IPR018946">
    <property type="entry name" value="PhoD-like_MPP"/>
</dbReference>
<dbReference type="InterPro" id="IPR032093">
    <property type="entry name" value="PhoD_N"/>
</dbReference>
<organism evidence="3 4">
    <name type="scientific">Sphingopyxis macrogoltabida</name>
    <name type="common">Sphingomonas macrogoltabidus</name>
    <dbReference type="NCBI Taxonomy" id="33050"/>
    <lineage>
        <taxon>Bacteria</taxon>
        <taxon>Pseudomonadati</taxon>
        <taxon>Pseudomonadota</taxon>
        <taxon>Alphaproteobacteria</taxon>
        <taxon>Sphingomonadales</taxon>
        <taxon>Sphingomonadaceae</taxon>
        <taxon>Sphingopyxis</taxon>
    </lineage>
</organism>
<evidence type="ECO:0000259" key="1">
    <source>
        <dbReference type="Pfam" id="PF09423"/>
    </source>
</evidence>
<evidence type="ECO:0000313" key="3">
    <source>
        <dbReference type="EMBL" id="AMU88865.1"/>
    </source>
</evidence>
<dbReference type="PROSITE" id="PS51318">
    <property type="entry name" value="TAT"/>
    <property type="match status" value="1"/>
</dbReference>
<feature type="domain" description="Phospholipase D N-terminal" evidence="2">
    <location>
        <begin position="42"/>
        <end position="111"/>
    </location>
</feature>
<dbReference type="Pfam" id="PF16655">
    <property type="entry name" value="PhoD_N"/>
    <property type="match status" value="1"/>
</dbReference>
<reference evidence="4" key="1">
    <citation type="submission" date="2015-11" db="EMBL/GenBank/DDBJ databases">
        <title>Complete genome sequence of a polyethylene-glycol degrader Sphingopyxis macrogoltabida 203N (NBRC 111659).</title>
        <authorList>
            <person name="Yoshiyuki O."/>
            <person name="Shouta N."/>
            <person name="Nagata Y."/>
            <person name="Numata M."/>
            <person name="Tsuchikane K."/>
            <person name="Hosoyama A."/>
            <person name="Yamazoe A."/>
            <person name="Tsuda M."/>
            <person name="Fujita N."/>
            <person name="Kawai F."/>
        </authorList>
    </citation>
    <scope>NUCLEOTIDE SEQUENCE [LARGE SCALE GENOMIC DNA]</scope>
    <source>
        <strain evidence="4">203N</strain>
    </source>
</reference>
<dbReference type="PANTHER" id="PTHR33987">
    <property type="entry name" value="CALCINEURIN-LIKE METALLO-PHOSPHOESTERASE SUPERFAMILY PROTEIN"/>
    <property type="match status" value="1"/>
</dbReference>
<dbReference type="Proteomes" id="UP000076088">
    <property type="component" value="Chromosome"/>
</dbReference>
<evidence type="ECO:0000259" key="2">
    <source>
        <dbReference type="Pfam" id="PF16655"/>
    </source>
</evidence>
<dbReference type="AlphaFoldDB" id="A0AAC9AUT9"/>
<dbReference type="Gene3D" id="2.60.40.380">
    <property type="entry name" value="Purple acid phosphatase-like, N-terminal"/>
    <property type="match status" value="1"/>
</dbReference>
<dbReference type="InterPro" id="IPR029052">
    <property type="entry name" value="Metallo-depent_PP-like"/>
</dbReference>
<dbReference type="SUPFAM" id="SSF56300">
    <property type="entry name" value="Metallo-dependent phosphatases"/>
    <property type="match status" value="1"/>
</dbReference>
<gene>
    <name evidence="3" type="ORF">ATM17_07390</name>
</gene>
<dbReference type="InterPro" id="IPR038607">
    <property type="entry name" value="PhoD-like_sf"/>
</dbReference>
<evidence type="ECO:0000313" key="4">
    <source>
        <dbReference type="Proteomes" id="UP000076088"/>
    </source>
</evidence>
<accession>A0AAC9AUT9</accession>
<evidence type="ECO:0008006" key="5">
    <source>
        <dbReference type="Google" id="ProtNLM"/>
    </source>
</evidence>
<dbReference type="Pfam" id="PF09423">
    <property type="entry name" value="PhoD"/>
    <property type="match status" value="1"/>
</dbReference>
<keyword evidence="4" id="KW-1185">Reference proteome</keyword>